<comment type="caution">
    <text evidence="1">The sequence shown here is derived from an EMBL/GenBank/DDBJ whole genome shotgun (WGS) entry which is preliminary data.</text>
</comment>
<gene>
    <name evidence="1" type="ORF">PC110_g10619</name>
</gene>
<sequence length="120" mass="13191">MTDVCLLFDSCGAKYPVMADYLNPSADIIHSPDFEMAIVKIQNDLPPSSSEEDAVEDFVVEPNDPTPLRVLVWTSPPPSFGRPRNSAAYLVSQRSTTSYCASCPLRATRANDFSLSANWC</sequence>
<dbReference type="AlphaFoldDB" id="A0A329S800"/>
<dbReference type="OrthoDB" id="105294at2759"/>
<dbReference type="PANTHER" id="PTHR40866">
    <property type="entry name" value="BED-TYPE DOMAIN-CONTAINING PROTEIN"/>
    <property type="match status" value="1"/>
</dbReference>
<accession>A0A329S800</accession>
<dbReference type="VEuPathDB" id="FungiDB:PC110_g10619"/>
<evidence type="ECO:0000313" key="2">
    <source>
        <dbReference type="Proteomes" id="UP000251314"/>
    </source>
</evidence>
<reference evidence="1 2" key="1">
    <citation type="submission" date="2018-01" db="EMBL/GenBank/DDBJ databases">
        <title>Draft genome of the strawberry crown rot pathogen Phytophthora cactorum.</title>
        <authorList>
            <person name="Armitage A.D."/>
            <person name="Lysoe E."/>
            <person name="Nellist C.F."/>
            <person name="Harrison R.J."/>
            <person name="Brurberg M.B."/>
        </authorList>
    </citation>
    <scope>NUCLEOTIDE SEQUENCE [LARGE SCALE GENOMIC DNA]</scope>
    <source>
        <strain evidence="1 2">10300</strain>
    </source>
</reference>
<dbReference type="PANTHER" id="PTHR40866:SF1">
    <property type="entry name" value="BED-TYPE DOMAIN-CONTAINING PROTEIN"/>
    <property type="match status" value="1"/>
</dbReference>
<organism evidence="1 2">
    <name type="scientific">Phytophthora cactorum</name>
    <dbReference type="NCBI Taxonomy" id="29920"/>
    <lineage>
        <taxon>Eukaryota</taxon>
        <taxon>Sar</taxon>
        <taxon>Stramenopiles</taxon>
        <taxon>Oomycota</taxon>
        <taxon>Peronosporomycetes</taxon>
        <taxon>Peronosporales</taxon>
        <taxon>Peronosporaceae</taxon>
        <taxon>Phytophthora</taxon>
    </lineage>
</organism>
<keyword evidence="2" id="KW-1185">Reference proteome</keyword>
<dbReference type="Proteomes" id="UP000251314">
    <property type="component" value="Unassembled WGS sequence"/>
</dbReference>
<protein>
    <submittedName>
        <fullName evidence="1">Uncharacterized protein</fullName>
    </submittedName>
</protein>
<evidence type="ECO:0000313" key="1">
    <source>
        <dbReference type="EMBL" id="RAW33043.1"/>
    </source>
</evidence>
<dbReference type="EMBL" id="MJFZ01000253">
    <property type="protein sequence ID" value="RAW33043.1"/>
    <property type="molecule type" value="Genomic_DNA"/>
</dbReference>
<proteinExistence type="predicted"/>
<name>A0A329S800_9STRA</name>